<keyword evidence="2" id="KW-1185">Reference proteome</keyword>
<gene>
    <name evidence="1" type="ORF">BcepF1.053</name>
</gene>
<dbReference type="RefSeq" id="YP_001039737.1">
    <property type="nucleotide sequence ID" value="NC_009015.1"/>
</dbReference>
<sequence length="56" mass="6800">MNVKREVVTLPDGRERTRLTFENGRKTYWWHVQHRAREITSEKHRALIDAAIERLK</sequence>
<dbReference type="GeneID" id="4818317"/>
<organism evidence="1 2">
    <name type="scientific">Burkholderia phage BcepF1</name>
    <dbReference type="NCBI Taxonomy" id="2886897"/>
    <lineage>
        <taxon>Viruses</taxon>
        <taxon>Duplodnaviria</taxon>
        <taxon>Heunggongvirae</taxon>
        <taxon>Uroviricota</taxon>
        <taxon>Caudoviricetes</taxon>
        <taxon>Lindbergviridae</taxon>
        <taxon>Bcepfunavirus</taxon>
        <taxon>Bcepfunavirus bcepF1</taxon>
    </lineage>
</organism>
<evidence type="ECO:0000313" key="2">
    <source>
        <dbReference type="Proteomes" id="UP000001793"/>
    </source>
</evidence>
<proteinExistence type="predicted"/>
<dbReference type="Proteomes" id="UP000001793">
    <property type="component" value="Segment"/>
</dbReference>
<reference evidence="1 2" key="1">
    <citation type="submission" date="2006-12" db="EMBL/GenBank/DDBJ databases">
        <title>Genomic analysis of Burkholderia ambifaria phage BcepF1, a member of the Bcep781- like phage supergroup.</title>
        <authorList>
            <person name="Summer E.J."/>
            <person name="Robinson S."/>
            <person name="Haines C."/>
            <person name="Adams B."/>
            <person name="Daggett M."/>
            <person name="Landua J."/>
            <person name="Swanson S."/>
            <person name="Vorndam W."/>
            <person name="Morrison W."/>
            <person name="Nail K."/>
            <person name="Gonzalez C."/>
            <person name="Young R."/>
        </authorList>
    </citation>
    <scope>NUCLEOTIDE SEQUENCE [LARGE SCALE GENOMIC DNA]</scope>
</reference>
<evidence type="ECO:0000313" key="1">
    <source>
        <dbReference type="EMBL" id="ABL96784.1"/>
    </source>
</evidence>
<dbReference type="KEGG" id="vg:4818317"/>
<dbReference type="EMBL" id="EF153632">
    <property type="protein sequence ID" value="ABL96784.1"/>
    <property type="molecule type" value="Genomic_DNA"/>
</dbReference>
<protein>
    <submittedName>
        <fullName evidence="1">Uncharacterized protein</fullName>
    </submittedName>
</protein>
<accession>A1YZV7</accession>
<name>A1YZV7_9CAUD</name>